<name>A0A819D5E9_9BILA</name>
<evidence type="ECO:0000313" key="10">
    <source>
        <dbReference type="EMBL" id="CAF3705066.1"/>
    </source>
</evidence>
<evidence type="ECO:0000313" key="11">
    <source>
        <dbReference type="EMBL" id="CAF3831511.1"/>
    </source>
</evidence>
<dbReference type="Proteomes" id="UP000663891">
    <property type="component" value="Unassembled WGS sequence"/>
</dbReference>
<evidence type="ECO:0000256" key="3">
    <source>
        <dbReference type="ARBA" id="ARBA00022679"/>
    </source>
</evidence>
<dbReference type="GO" id="GO:0004693">
    <property type="term" value="F:cyclin-dependent protein serine/threonine kinase activity"/>
    <property type="evidence" value="ECO:0007669"/>
    <property type="project" value="UniProtKB-EC"/>
</dbReference>
<evidence type="ECO:0000313" key="8">
    <source>
        <dbReference type="EMBL" id="CAF0930226.1"/>
    </source>
</evidence>
<keyword evidence="4" id="KW-0547">Nucleotide-binding</keyword>
<keyword evidence="6" id="KW-0067">ATP-binding</keyword>
<evidence type="ECO:0000256" key="5">
    <source>
        <dbReference type="ARBA" id="ARBA00022777"/>
    </source>
</evidence>
<evidence type="ECO:0000313" key="12">
    <source>
        <dbReference type="Proteomes" id="UP000663868"/>
    </source>
</evidence>
<proteinExistence type="predicted"/>
<dbReference type="GO" id="GO:0010389">
    <property type="term" value="P:regulation of G2/M transition of mitotic cell cycle"/>
    <property type="evidence" value="ECO:0007669"/>
    <property type="project" value="TreeGrafter"/>
</dbReference>
<gene>
    <name evidence="8" type="ORF">IZO911_LOCUS13827</name>
    <name evidence="11" type="ORF">KXQ929_LOCUS18889</name>
    <name evidence="10" type="ORF">OKA104_LOCUS12771</name>
    <name evidence="9" type="ORF">VCS650_LOCUS19582</name>
</gene>
<dbReference type="PROSITE" id="PS50011">
    <property type="entry name" value="PROTEIN_KINASE_DOM"/>
    <property type="match status" value="1"/>
</dbReference>
<feature type="domain" description="Protein kinase" evidence="7">
    <location>
        <begin position="15"/>
        <end position="309"/>
    </location>
</feature>
<dbReference type="InterPro" id="IPR050108">
    <property type="entry name" value="CDK"/>
</dbReference>
<evidence type="ECO:0000313" key="9">
    <source>
        <dbReference type="EMBL" id="CAF1091454.1"/>
    </source>
</evidence>
<reference evidence="11" key="1">
    <citation type="submission" date="2021-02" db="EMBL/GenBank/DDBJ databases">
        <authorList>
            <person name="Nowell W R."/>
        </authorList>
    </citation>
    <scope>NUCLEOTIDE SEQUENCE</scope>
</reference>
<dbReference type="Gene3D" id="1.10.510.10">
    <property type="entry name" value="Transferase(Phosphotransferase) domain 1"/>
    <property type="match status" value="1"/>
</dbReference>
<dbReference type="GO" id="GO:0030332">
    <property type="term" value="F:cyclin binding"/>
    <property type="evidence" value="ECO:0007669"/>
    <property type="project" value="TreeGrafter"/>
</dbReference>
<dbReference type="GO" id="GO:0005737">
    <property type="term" value="C:cytoplasm"/>
    <property type="evidence" value="ECO:0007669"/>
    <property type="project" value="TreeGrafter"/>
</dbReference>
<dbReference type="Proteomes" id="UP000663868">
    <property type="component" value="Unassembled WGS sequence"/>
</dbReference>
<dbReference type="InterPro" id="IPR000719">
    <property type="entry name" value="Prot_kinase_dom"/>
</dbReference>
<protein>
    <recommendedName>
        <fullName evidence="1">cyclin-dependent kinase</fullName>
        <ecNumber evidence="1">2.7.11.22</ecNumber>
    </recommendedName>
</protein>
<evidence type="ECO:0000256" key="1">
    <source>
        <dbReference type="ARBA" id="ARBA00012425"/>
    </source>
</evidence>
<dbReference type="PANTHER" id="PTHR24056">
    <property type="entry name" value="CELL DIVISION PROTEIN KINASE"/>
    <property type="match status" value="1"/>
</dbReference>
<dbReference type="PANTHER" id="PTHR24056:SF254">
    <property type="entry name" value="CYCLIN-DEPENDENT KINASE 2"/>
    <property type="match status" value="1"/>
</dbReference>
<dbReference type="OrthoDB" id="9975681at2759"/>
<dbReference type="Pfam" id="PF00069">
    <property type="entry name" value="Pkinase"/>
    <property type="match status" value="1"/>
</dbReference>
<dbReference type="GO" id="GO:0010468">
    <property type="term" value="P:regulation of gene expression"/>
    <property type="evidence" value="ECO:0007669"/>
    <property type="project" value="TreeGrafter"/>
</dbReference>
<dbReference type="EMBL" id="CAJOAY010000625">
    <property type="protein sequence ID" value="CAF3705066.1"/>
    <property type="molecule type" value="Genomic_DNA"/>
</dbReference>
<evidence type="ECO:0000256" key="6">
    <source>
        <dbReference type="ARBA" id="ARBA00022840"/>
    </source>
</evidence>
<dbReference type="EMBL" id="CAJNOE010000112">
    <property type="protein sequence ID" value="CAF0930226.1"/>
    <property type="molecule type" value="Genomic_DNA"/>
</dbReference>
<dbReference type="GO" id="GO:0005524">
    <property type="term" value="F:ATP binding"/>
    <property type="evidence" value="ECO:0007669"/>
    <property type="project" value="UniProtKB-KW"/>
</dbReference>
<keyword evidence="3" id="KW-0808">Transferase</keyword>
<dbReference type="AlphaFoldDB" id="A0A819D5E9"/>
<keyword evidence="2" id="KW-0723">Serine/threonine-protein kinase</keyword>
<dbReference type="Proteomes" id="UP000663881">
    <property type="component" value="Unassembled WGS sequence"/>
</dbReference>
<evidence type="ECO:0000259" key="7">
    <source>
        <dbReference type="PROSITE" id="PS50011"/>
    </source>
</evidence>
<dbReference type="Proteomes" id="UP000663860">
    <property type="component" value="Unassembled WGS sequence"/>
</dbReference>
<dbReference type="EMBL" id="CAJNON010000196">
    <property type="protein sequence ID" value="CAF1091454.1"/>
    <property type="molecule type" value="Genomic_DNA"/>
</dbReference>
<evidence type="ECO:0000256" key="4">
    <source>
        <dbReference type="ARBA" id="ARBA00022741"/>
    </source>
</evidence>
<dbReference type="EMBL" id="CAJOBB010001253">
    <property type="protein sequence ID" value="CAF3831511.1"/>
    <property type="molecule type" value="Genomic_DNA"/>
</dbReference>
<dbReference type="InterPro" id="IPR011009">
    <property type="entry name" value="Kinase-like_dom_sf"/>
</dbReference>
<evidence type="ECO:0000256" key="2">
    <source>
        <dbReference type="ARBA" id="ARBA00022527"/>
    </source>
</evidence>
<dbReference type="GO" id="GO:0000307">
    <property type="term" value="C:cyclin-dependent protein kinase holoenzyme complex"/>
    <property type="evidence" value="ECO:0007669"/>
    <property type="project" value="TreeGrafter"/>
</dbReference>
<keyword evidence="5" id="KW-0418">Kinase</keyword>
<accession>A0A819D5E9</accession>
<comment type="caution">
    <text evidence="11">The sequence shown here is derived from an EMBL/GenBank/DDBJ whole genome shotgun (WGS) entry which is preliminary data.</text>
</comment>
<dbReference type="Gene3D" id="3.30.200.20">
    <property type="entry name" value="Phosphorylase Kinase, domain 1"/>
    <property type="match status" value="1"/>
</dbReference>
<dbReference type="SMART" id="SM00220">
    <property type="entry name" value="S_TKc"/>
    <property type="match status" value="1"/>
</dbReference>
<dbReference type="EC" id="2.7.11.22" evidence="1"/>
<sequence>MAVSWTMMFRKHHGIIIESEICKSIFKAIHQPSQQIICVKSLSLLSSSSINEAYLLRSILSTDDNSNIHPNILYLLSIKYLPTLTINNSIYFIFDYAYNRDLATHGLLYGGTEKQLTNEQIQTYLYQLLSAINFCHDRLVYHCAIELKHLLITRTGQLKLSNFEYAKHAVLPTMRINISDVSCFSQSPPELLLGDRTLNSSLDMWSIGCVFAQLCSSTQIQPLFHGNHQIELLFCIFSMMGTPTNDIWPLFHKLSYFNVDFPRWPRRNDHLYELTKLIGAQGLDFLKCLLTYDPKQRTTARIALQHQYFKH</sequence>
<dbReference type="GO" id="GO:0005634">
    <property type="term" value="C:nucleus"/>
    <property type="evidence" value="ECO:0007669"/>
    <property type="project" value="TreeGrafter"/>
</dbReference>
<dbReference type="GO" id="GO:0000082">
    <property type="term" value="P:G1/S transition of mitotic cell cycle"/>
    <property type="evidence" value="ECO:0007669"/>
    <property type="project" value="TreeGrafter"/>
</dbReference>
<dbReference type="GO" id="GO:0007165">
    <property type="term" value="P:signal transduction"/>
    <property type="evidence" value="ECO:0007669"/>
    <property type="project" value="TreeGrafter"/>
</dbReference>
<organism evidence="11 12">
    <name type="scientific">Adineta steineri</name>
    <dbReference type="NCBI Taxonomy" id="433720"/>
    <lineage>
        <taxon>Eukaryota</taxon>
        <taxon>Metazoa</taxon>
        <taxon>Spiralia</taxon>
        <taxon>Gnathifera</taxon>
        <taxon>Rotifera</taxon>
        <taxon>Eurotatoria</taxon>
        <taxon>Bdelloidea</taxon>
        <taxon>Adinetida</taxon>
        <taxon>Adinetidae</taxon>
        <taxon>Adineta</taxon>
    </lineage>
</organism>
<dbReference type="SUPFAM" id="SSF56112">
    <property type="entry name" value="Protein kinase-like (PK-like)"/>
    <property type="match status" value="1"/>
</dbReference>